<dbReference type="EMBL" id="KK102176">
    <property type="protein sequence ID" value="KIY98468.1"/>
    <property type="molecule type" value="Genomic_DNA"/>
</dbReference>
<gene>
    <name evidence="2" type="ORF">MNEG_9495</name>
</gene>
<accession>A0A0D2KSD2</accession>
<feature type="non-terminal residue" evidence="2">
    <location>
        <position position="62"/>
    </location>
</feature>
<evidence type="ECO:0000313" key="2">
    <source>
        <dbReference type="EMBL" id="KIY98468.1"/>
    </source>
</evidence>
<evidence type="ECO:0008006" key="4">
    <source>
        <dbReference type="Google" id="ProtNLM"/>
    </source>
</evidence>
<dbReference type="KEGG" id="mng:MNEG_9495"/>
<evidence type="ECO:0000313" key="3">
    <source>
        <dbReference type="Proteomes" id="UP000054498"/>
    </source>
</evidence>
<proteinExistence type="predicted"/>
<protein>
    <recommendedName>
        <fullName evidence="4">Secreted protein</fullName>
    </recommendedName>
</protein>
<dbReference type="GeneID" id="25742370"/>
<dbReference type="RefSeq" id="XP_013897488.1">
    <property type="nucleotide sequence ID" value="XM_014042034.1"/>
</dbReference>
<reference evidence="2 3" key="1">
    <citation type="journal article" date="2013" name="BMC Genomics">
        <title>Reconstruction of the lipid metabolism for the microalga Monoraphidium neglectum from its genome sequence reveals characteristics suitable for biofuel production.</title>
        <authorList>
            <person name="Bogen C."/>
            <person name="Al-Dilaimi A."/>
            <person name="Albersmeier A."/>
            <person name="Wichmann J."/>
            <person name="Grundmann M."/>
            <person name="Rupp O."/>
            <person name="Lauersen K.J."/>
            <person name="Blifernez-Klassen O."/>
            <person name="Kalinowski J."/>
            <person name="Goesmann A."/>
            <person name="Mussgnug J.H."/>
            <person name="Kruse O."/>
        </authorList>
    </citation>
    <scope>NUCLEOTIDE SEQUENCE [LARGE SCALE GENOMIC DNA]</scope>
    <source>
        <strain evidence="2 3">SAG 48.87</strain>
    </source>
</reference>
<organism evidence="2 3">
    <name type="scientific">Monoraphidium neglectum</name>
    <dbReference type="NCBI Taxonomy" id="145388"/>
    <lineage>
        <taxon>Eukaryota</taxon>
        <taxon>Viridiplantae</taxon>
        <taxon>Chlorophyta</taxon>
        <taxon>core chlorophytes</taxon>
        <taxon>Chlorophyceae</taxon>
        <taxon>CS clade</taxon>
        <taxon>Sphaeropleales</taxon>
        <taxon>Selenastraceae</taxon>
        <taxon>Monoraphidium</taxon>
    </lineage>
</organism>
<feature type="chain" id="PRO_5002263093" description="Secreted protein" evidence="1">
    <location>
        <begin position="27"/>
        <end position="62"/>
    </location>
</feature>
<keyword evidence="1" id="KW-0732">Signal</keyword>
<keyword evidence="3" id="KW-1185">Reference proteome</keyword>
<evidence type="ECO:0000256" key="1">
    <source>
        <dbReference type="SAM" id="SignalP"/>
    </source>
</evidence>
<feature type="signal peptide" evidence="1">
    <location>
        <begin position="1"/>
        <end position="26"/>
    </location>
</feature>
<sequence length="62" mass="6238">MRKPGLDCTCAVTCACILIIVGTVTGQSTAPADKVAGASLSRQAASGGHCRSFVPGDAREQC</sequence>
<name>A0A0D2KSD2_9CHLO</name>
<dbReference type="Proteomes" id="UP000054498">
    <property type="component" value="Unassembled WGS sequence"/>
</dbReference>
<dbReference type="AlphaFoldDB" id="A0A0D2KSD2"/>